<organism evidence="2 3">
    <name type="scientific">Chitinophaga pinensis (strain ATCC 43595 / DSM 2588 / LMG 13176 / NBRC 15968 / NCIMB 11800 / UQM 2034)</name>
    <dbReference type="NCBI Taxonomy" id="485918"/>
    <lineage>
        <taxon>Bacteria</taxon>
        <taxon>Pseudomonadati</taxon>
        <taxon>Bacteroidota</taxon>
        <taxon>Chitinophagia</taxon>
        <taxon>Chitinophagales</taxon>
        <taxon>Chitinophagaceae</taxon>
        <taxon>Chitinophaga</taxon>
    </lineage>
</organism>
<proteinExistence type="predicted"/>
<feature type="signal peptide" evidence="1">
    <location>
        <begin position="1"/>
        <end position="20"/>
    </location>
</feature>
<dbReference type="RefSeq" id="WP_012794208.1">
    <property type="nucleotide sequence ID" value="NC_013132.1"/>
</dbReference>
<feature type="chain" id="PRO_5037594160" description="6-bladed beta-propeller" evidence="1">
    <location>
        <begin position="21"/>
        <end position="418"/>
    </location>
</feature>
<dbReference type="AlphaFoldDB" id="A0A979GB91"/>
<evidence type="ECO:0000256" key="1">
    <source>
        <dbReference type="SAM" id="SignalP"/>
    </source>
</evidence>
<keyword evidence="1" id="KW-0732">Signal</keyword>
<dbReference type="KEGG" id="cpi:Cpin_6641"/>
<accession>A0A979GB91</accession>
<dbReference type="Pfam" id="PF17170">
    <property type="entry name" value="DUF5128"/>
    <property type="match status" value="1"/>
</dbReference>
<evidence type="ECO:0000313" key="3">
    <source>
        <dbReference type="Proteomes" id="UP000002215"/>
    </source>
</evidence>
<sequence>MKTCLLLLIFSLSIIHQGQAQQNNRSEELTSIRVSPRDAMGGNVADFCDSVRYIPLETKKESIFGFISHLQVSDNYFVFFDYDTKAIYIFSKQGKYISKIRELPVDDWTADKYNVLSRFQLNKTNDEINVVYHNYRKNSHWLVVFAADGKVKKKQALPAFTTGLSDQFFAVSANTFLCSNNFFPESKLETHYKEPSYFYLLHNFDTITGGILPVDPDDRFLKRNAYRGFDYNASMATASSWSRYLDYTLRLIDDSLKVSSYQFIFPAAMVPEAQVFNNKKVFNDIDSTDYYLSGKRIITKVSCVGTYDSYLLLFLEYATNTVSLSNYYLYSLTSQTLYSFDAITPDKQSYFLPIANNGIGTINKGYVYNEVAAFQLFNAIKTDKQKLWKSDPALKTYLSSGNSKGNPVIIEMKLKNGL</sequence>
<gene>
    <name evidence="2" type="ordered locus">Cpin_6641</name>
</gene>
<protein>
    <recommendedName>
        <fullName evidence="4">6-bladed beta-propeller</fullName>
    </recommendedName>
</protein>
<evidence type="ECO:0008006" key="4">
    <source>
        <dbReference type="Google" id="ProtNLM"/>
    </source>
</evidence>
<reference evidence="2 3" key="2">
    <citation type="journal article" date="2010" name="Stand. Genomic Sci.">
        <title>Complete genome sequence of Chitinophaga pinensis type strain (UQM 2034).</title>
        <authorList>
            <person name="Glavina Del Rio T."/>
            <person name="Abt B."/>
            <person name="Spring S."/>
            <person name="Lapidus A."/>
            <person name="Nolan M."/>
            <person name="Tice H."/>
            <person name="Copeland A."/>
            <person name="Cheng J.F."/>
            <person name="Chen F."/>
            <person name="Bruce D."/>
            <person name="Goodwin L."/>
            <person name="Pitluck S."/>
            <person name="Ivanova N."/>
            <person name="Mavromatis K."/>
            <person name="Mikhailova N."/>
            <person name="Pati A."/>
            <person name="Chen A."/>
            <person name="Palaniappan K."/>
            <person name="Land M."/>
            <person name="Hauser L."/>
            <person name="Chang Y.J."/>
            <person name="Jeffries C.D."/>
            <person name="Chain P."/>
            <person name="Saunders E."/>
            <person name="Detter J.C."/>
            <person name="Brettin T."/>
            <person name="Rohde M."/>
            <person name="Goker M."/>
            <person name="Bristow J."/>
            <person name="Eisen J.A."/>
            <person name="Markowitz V."/>
            <person name="Hugenholtz P."/>
            <person name="Kyrpides N.C."/>
            <person name="Klenk H.P."/>
            <person name="Lucas S."/>
        </authorList>
    </citation>
    <scope>NUCLEOTIDE SEQUENCE [LARGE SCALE GENOMIC DNA]</scope>
    <source>
        <strain evidence="3">ATCC 43595 / DSM 2588 / LMG 13176 / NBRC 15968 / NCIMB 11800 / UQM 2034</strain>
    </source>
</reference>
<name>A0A979GB91_CHIPD</name>
<evidence type="ECO:0000313" key="2">
    <source>
        <dbReference type="EMBL" id="ACU64045.1"/>
    </source>
</evidence>
<dbReference type="EMBL" id="CP001699">
    <property type="protein sequence ID" value="ACU64045.1"/>
    <property type="molecule type" value="Genomic_DNA"/>
</dbReference>
<dbReference type="Proteomes" id="UP000002215">
    <property type="component" value="Chromosome"/>
</dbReference>
<reference evidence="3" key="1">
    <citation type="submission" date="2009-08" db="EMBL/GenBank/DDBJ databases">
        <title>The complete genome of Chitinophaga pinensis DSM 2588.</title>
        <authorList>
            <consortium name="US DOE Joint Genome Institute (JGI-PGF)"/>
            <person name="Lucas S."/>
            <person name="Copeland A."/>
            <person name="Lapidus A."/>
            <person name="Glavina del Rio T."/>
            <person name="Dalin E."/>
            <person name="Tice H."/>
            <person name="Bruce D."/>
            <person name="Goodwin L."/>
            <person name="Pitluck S."/>
            <person name="Kyrpides N."/>
            <person name="Mavromatis K."/>
            <person name="Ivanova N."/>
            <person name="Mikhailova N."/>
            <person name="Sims D."/>
            <person name="Meinche L."/>
            <person name="Brettin T."/>
            <person name="Detter J.C."/>
            <person name="Han C."/>
            <person name="Larimer F."/>
            <person name="Land M."/>
            <person name="Hauser L."/>
            <person name="Markowitz V."/>
            <person name="Cheng J.-F."/>
            <person name="Hugenholtz P."/>
            <person name="Woyke T."/>
            <person name="Wu D."/>
            <person name="Spring S."/>
            <person name="Klenk H.-P."/>
            <person name="Eisen J.A."/>
        </authorList>
    </citation>
    <scope>NUCLEOTIDE SEQUENCE [LARGE SCALE GENOMIC DNA]</scope>
    <source>
        <strain evidence="3">ATCC 43595 / DSM 2588 / LMG 13176 / NBRC 15968 / NCIMB 11800 / UQM 2034</strain>
    </source>
</reference>